<keyword evidence="1 5" id="KW-0808">Transferase</keyword>
<dbReference type="PROSITE" id="PS51186">
    <property type="entry name" value="GNAT"/>
    <property type="match status" value="1"/>
</dbReference>
<dbReference type="Gene3D" id="3.40.630.30">
    <property type="match status" value="1"/>
</dbReference>
<evidence type="ECO:0000313" key="6">
    <source>
        <dbReference type="Proteomes" id="UP000030451"/>
    </source>
</evidence>
<dbReference type="PANTHER" id="PTHR43792">
    <property type="entry name" value="GNAT FAMILY, PUTATIVE (AFU_ORTHOLOGUE AFUA_3G00765)-RELATED-RELATED"/>
    <property type="match status" value="1"/>
</dbReference>
<organism evidence="5 6">
    <name type="scientific">Photobacterium sp. (strain ATCC 43367)</name>
    <dbReference type="NCBI Taxonomy" id="379097"/>
    <lineage>
        <taxon>Bacteria</taxon>
        <taxon>Pseudomonadati</taxon>
        <taxon>Pseudomonadota</taxon>
        <taxon>Gammaproteobacteria</taxon>
        <taxon>Vibrionales</taxon>
        <taxon>Vibrionaceae</taxon>
        <taxon>Vibrio</taxon>
        <taxon>Vibrio oreintalis group</taxon>
    </lineage>
</organism>
<comment type="similarity">
    <text evidence="3">Belongs to the acetyltransferase family. RimJ subfamily.</text>
</comment>
<dbReference type="InterPro" id="IPR016181">
    <property type="entry name" value="Acyl_CoA_acyltransferase"/>
</dbReference>
<evidence type="ECO:0000259" key="4">
    <source>
        <dbReference type="PROSITE" id="PS51186"/>
    </source>
</evidence>
<proteinExistence type="inferred from homology"/>
<reference evidence="5 6" key="1">
    <citation type="submission" date="2014-10" db="EMBL/GenBank/DDBJ databases">
        <title>Genome sequencing of Vibrio sinaloensis T08.</title>
        <authorList>
            <person name="Chan K.-G."/>
            <person name="Mohamad N.I."/>
        </authorList>
    </citation>
    <scope>NUCLEOTIDE SEQUENCE [LARGE SCALE GENOMIC DNA]</scope>
    <source>
        <strain evidence="5 6">T08</strain>
    </source>
</reference>
<dbReference type="GO" id="GO:0005737">
    <property type="term" value="C:cytoplasm"/>
    <property type="evidence" value="ECO:0007669"/>
    <property type="project" value="TreeGrafter"/>
</dbReference>
<name>A0A0A5I428_PHOS4</name>
<dbReference type="PANTHER" id="PTHR43792:SF8">
    <property type="entry name" value="[RIBOSOMAL PROTEIN US5]-ALANINE N-ACETYLTRANSFERASE"/>
    <property type="match status" value="1"/>
</dbReference>
<dbReference type="Pfam" id="PF13302">
    <property type="entry name" value="Acetyltransf_3"/>
    <property type="match status" value="1"/>
</dbReference>
<accession>A0A0A5I428</accession>
<evidence type="ECO:0000313" key="5">
    <source>
        <dbReference type="EMBL" id="KGY10489.1"/>
    </source>
</evidence>
<dbReference type="AlphaFoldDB" id="A0A0A5I428"/>
<evidence type="ECO:0000256" key="2">
    <source>
        <dbReference type="ARBA" id="ARBA00023315"/>
    </source>
</evidence>
<evidence type="ECO:0000256" key="1">
    <source>
        <dbReference type="ARBA" id="ARBA00022679"/>
    </source>
</evidence>
<dbReference type="RefSeq" id="WP_038187179.1">
    <property type="nucleotide sequence ID" value="NZ_JRWP01000003.1"/>
</dbReference>
<dbReference type="Proteomes" id="UP000030451">
    <property type="component" value="Unassembled WGS sequence"/>
</dbReference>
<sequence length="179" mass="20453">MTSKRELADIKLTLLNLSDAEQLLAFEIENQTWFEQFIPPREQDFYSLEGVTQHIQEFLLEFKCHRLLPLLIKDNSGQIIGRLNFTNVDLKKGTAHVGYRVGQHSVSKGVATTALNKGITELSRKGIKRLFAYADENNMASRKVLTTNGFVKVRIVENYAQLHSKPINCIEFTCLINKR</sequence>
<feature type="domain" description="N-acetyltransferase" evidence="4">
    <location>
        <begin position="10"/>
        <end position="168"/>
    </location>
</feature>
<protein>
    <submittedName>
        <fullName evidence="5">GCN5 family acetyltransferase</fullName>
    </submittedName>
</protein>
<dbReference type="EMBL" id="JRWP01000003">
    <property type="protein sequence ID" value="KGY10489.1"/>
    <property type="molecule type" value="Genomic_DNA"/>
</dbReference>
<dbReference type="InterPro" id="IPR000182">
    <property type="entry name" value="GNAT_dom"/>
</dbReference>
<dbReference type="SUPFAM" id="SSF55729">
    <property type="entry name" value="Acyl-CoA N-acyltransferases (Nat)"/>
    <property type="match status" value="1"/>
</dbReference>
<keyword evidence="2" id="KW-0012">Acyltransferase</keyword>
<dbReference type="InterPro" id="IPR051531">
    <property type="entry name" value="N-acetyltransferase"/>
</dbReference>
<gene>
    <name evidence="5" type="ORF">NM06_01375</name>
</gene>
<dbReference type="GO" id="GO:0008999">
    <property type="term" value="F:protein-N-terminal-alanine acetyltransferase activity"/>
    <property type="evidence" value="ECO:0007669"/>
    <property type="project" value="TreeGrafter"/>
</dbReference>
<evidence type="ECO:0000256" key="3">
    <source>
        <dbReference type="ARBA" id="ARBA00038502"/>
    </source>
</evidence>
<dbReference type="OrthoDB" id="9801656at2"/>
<dbReference type="STRING" id="379097.SE23_03935"/>
<comment type="caution">
    <text evidence="5">The sequence shown here is derived from an EMBL/GenBank/DDBJ whole genome shotgun (WGS) entry which is preliminary data.</text>
</comment>